<feature type="domain" description="Chorismate-utilising enzyme C-terminal" evidence="1">
    <location>
        <begin position="147"/>
        <end position="403"/>
    </location>
</feature>
<dbReference type="SUPFAM" id="SSF56322">
    <property type="entry name" value="ADC synthase"/>
    <property type="match status" value="1"/>
</dbReference>
<evidence type="ECO:0000313" key="3">
    <source>
        <dbReference type="Proteomes" id="UP000647133"/>
    </source>
</evidence>
<dbReference type="PANTHER" id="PTHR11236:SF50">
    <property type="entry name" value="AMINODEOXYCHORISMATE SYNTHASE COMPONENT 1"/>
    <property type="match status" value="1"/>
</dbReference>
<evidence type="ECO:0000259" key="1">
    <source>
        <dbReference type="Pfam" id="PF00425"/>
    </source>
</evidence>
<proteinExistence type="predicted"/>
<keyword evidence="3" id="KW-1185">Reference proteome</keyword>
<dbReference type="InterPro" id="IPR005801">
    <property type="entry name" value="ADC_synthase"/>
</dbReference>
<organism evidence="2 3">
    <name type="scientific">Echinicola arenosa</name>
    <dbReference type="NCBI Taxonomy" id="2774144"/>
    <lineage>
        <taxon>Bacteria</taxon>
        <taxon>Pseudomonadati</taxon>
        <taxon>Bacteroidota</taxon>
        <taxon>Cytophagia</taxon>
        <taxon>Cytophagales</taxon>
        <taxon>Cyclobacteriaceae</taxon>
        <taxon>Echinicola</taxon>
    </lineage>
</organism>
<dbReference type="PRINTS" id="PR00095">
    <property type="entry name" value="ANTSNTHASEI"/>
</dbReference>
<dbReference type="PANTHER" id="PTHR11236">
    <property type="entry name" value="AMINOBENZOATE/ANTHRANILATE SYNTHASE"/>
    <property type="match status" value="1"/>
</dbReference>
<gene>
    <name evidence="2" type="ORF">IFO69_02490</name>
</gene>
<dbReference type="Proteomes" id="UP000647133">
    <property type="component" value="Unassembled WGS sequence"/>
</dbReference>
<reference evidence="2 3" key="1">
    <citation type="submission" date="2020-09" db="EMBL/GenBank/DDBJ databases">
        <title>Echinicola sp. CAU 1574 isolated from sand of Sido Beach.</title>
        <authorList>
            <person name="Kim W."/>
        </authorList>
    </citation>
    <scope>NUCLEOTIDE SEQUENCE [LARGE SCALE GENOMIC DNA]</scope>
    <source>
        <strain evidence="2 3">CAU 1574</strain>
    </source>
</reference>
<dbReference type="Gene3D" id="3.60.120.10">
    <property type="entry name" value="Anthranilate synthase"/>
    <property type="match status" value="1"/>
</dbReference>
<comment type="caution">
    <text evidence="2">The sequence shown here is derived from an EMBL/GenBank/DDBJ whole genome shotgun (WGS) entry which is preliminary data.</text>
</comment>
<dbReference type="InterPro" id="IPR019999">
    <property type="entry name" value="Anth_synth_I-like"/>
</dbReference>
<sequence length="416" mass="47877">MIDNSAKKYPLPTEWAEKSIAYVCEHFRFVSYHNPNDIPYPNGGFDHVLFAGNHEIDWNQLSKISGPKAGIFNYDLKNKFERLHSQNQALVSCPESLFFTSELTIRFFDDYVIIEHETPNKIHDEITYNRLNRKPFQIGPIHIRTSKEQYLNNIKKIQRHIREGDIYELNYCISFNADFKELDPVRLFQDLGSKSPMPFSSFFKANQLYLVGASPERFIQRKNDKIIAQPIKGTIKRGKTSEEDKILQNTLRHSEKEKAENLMIVDLMRNDLSKVSATGSIKVDELFGIYPFKQVSQMISTVSSTLKSGVTFEEIIAATFPMGSMTGAPKIKCMELIEKYEDFKRGWFSGTVGYINENGDFDFSVIIRSIIIDTKQKHLYFAAGSAITYDANPEYEYEECLLKAKAIIEVLEQSNL</sequence>
<dbReference type="InterPro" id="IPR015890">
    <property type="entry name" value="Chorismate_C"/>
</dbReference>
<dbReference type="EMBL" id="JACYTQ010000001">
    <property type="protein sequence ID" value="MBD8487607.1"/>
    <property type="molecule type" value="Genomic_DNA"/>
</dbReference>
<protein>
    <submittedName>
        <fullName evidence="2">Anthranilate synthase component I family protein</fullName>
    </submittedName>
</protein>
<name>A0ABR9AH18_9BACT</name>
<dbReference type="RefSeq" id="WP_192007747.1">
    <property type="nucleotide sequence ID" value="NZ_JACYTQ010000001.1"/>
</dbReference>
<accession>A0ABR9AH18</accession>
<dbReference type="Pfam" id="PF00425">
    <property type="entry name" value="Chorismate_bind"/>
    <property type="match status" value="1"/>
</dbReference>
<evidence type="ECO:0000313" key="2">
    <source>
        <dbReference type="EMBL" id="MBD8487607.1"/>
    </source>
</evidence>